<name>A0A1F5SIQ4_9BACT</name>
<evidence type="ECO:0000256" key="5">
    <source>
        <dbReference type="ARBA" id="ARBA00022917"/>
    </source>
</evidence>
<dbReference type="HAMAP" id="MF_00140_B">
    <property type="entry name" value="Trp_tRNA_synth_B"/>
    <property type="match status" value="1"/>
</dbReference>
<reference evidence="10 11" key="1">
    <citation type="journal article" date="2016" name="Nat. Commun.">
        <title>Thousands of microbial genomes shed light on interconnected biogeochemical processes in an aquifer system.</title>
        <authorList>
            <person name="Anantharaman K."/>
            <person name="Brown C.T."/>
            <person name="Hug L.A."/>
            <person name="Sharon I."/>
            <person name="Castelle C.J."/>
            <person name="Probst A.J."/>
            <person name="Thomas B.C."/>
            <person name="Singh A."/>
            <person name="Wilkins M.J."/>
            <person name="Karaoz U."/>
            <person name="Brodie E.L."/>
            <person name="Williams K.H."/>
            <person name="Hubbard S.S."/>
            <person name="Banfield J.F."/>
        </authorList>
    </citation>
    <scope>NUCLEOTIDE SEQUENCE [LARGE SCALE GENOMIC DNA]</scope>
</reference>
<dbReference type="PANTHER" id="PTHR43766">
    <property type="entry name" value="TRYPTOPHAN--TRNA LIGASE, MITOCHONDRIAL"/>
    <property type="match status" value="1"/>
</dbReference>
<dbReference type="Pfam" id="PF00579">
    <property type="entry name" value="tRNA-synt_1b"/>
    <property type="match status" value="1"/>
</dbReference>
<dbReference type="InterPro" id="IPR001412">
    <property type="entry name" value="aa-tRNA-synth_I_CS"/>
</dbReference>
<dbReference type="EC" id="6.1.1.2" evidence="8"/>
<evidence type="ECO:0000256" key="9">
    <source>
        <dbReference type="RuleBase" id="RU363036"/>
    </source>
</evidence>
<organism evidence="10 11">
    <name type="scientific">Candidatus Falkowbacteria bacterium RIFOXYA2_FULL_47_9</name>
    <dbReference type="NCBI Taxonomy" id="1797995"/>
    <lineage>
        <taxon>Bacteria</taxon>
        <taxon>Candidatus Falkowiibacteriota</taxon>
    </lineage>
</organism>
<keyword evidence="8" id="KW-0963">Cytoplasm</keyword>
<dbReference type="GO" id="GO:0005829">
    <property type="term" value="C:cytosol"/>
    <property type="evidence" value="ECO:0007669"/>
    <property type="project" value="TreeGrafter"/>
</dbReference>
<accession>A0A1F5SIQ4</accession>
<gene>
    <name evidence="8" type="primary">trpS</name>
    <name evidence="10" type="ORF">A2242_04105</name>
</gene>
<comment type="function">
    <text evidence="8">Catalyzes the attachment of tryptophan to tRNA(Trp).</text>
</comment>
<dbReference type="InterPro" id="IPR002305">
    <property type="entry name" value="aa-tRNA-synth_Ic"/>
</dbReference>
<dbReference type="GO" id="GO:0006436">
    <property type="term" value="P:tryptophanyl-tRNA aminoacylation"/>
    <property type="evidence" value="ECO:0007669"/>
    <property type="project" value="UniProtKB-UniRule"/>
</dbReference>
<evidence type="ECO:0000256" key="3">
    <source>
        <dbReference type="ARBA" id="ARBA00022741"/>
    </source>
</evidence>
<feature type="short sequence motif" description="'HIGH' region" evidence="8">
    <location>
        <begin position="11"/>
        <end position="19"/>
    </location>
</feature>
<dbReference type="PROSITE" id="PS00178">
    <property type="entry name" value="AA_TRNA_LIGASE_I"/>
    <property type="match status" value="1"/>
</dbReference>
<evidence type="ECO:0000256" key="7">
    <source>
        <dbReference type="ARBA" id="ARBA00049929"/>
    </source>
</evidence>
<feature type="binding site" evidence="8">
    <location>
        <begin position="179"/>
        <end position="181"/>
    </location>
    <ligand>
        <name>ATP</name>
        <dbReference type="ChEBI" id="CHEBI:30616"/>
    </ligand>
</feature>
<comment type="subcellular location">
    <subcellularLocation>
        <location evidence="8">Cytoplasm</location>
    </subcellularLocation>
</comment>
<dbReference type="STRING" id="1797995.A2242_04105"/>
<feature type="binding site" evidence="8">
    <location>
        <position position="218"/>
    </location>
    <ligand>
        <name>ATP</name>
        <dbReference type="ChEBI" id="CHEBI:30616"/>
    </ligand>
</feature>
<keyword evidence="4 8" id="KW-0067">ATP-binding</keyword>
<dbReference type="PANTHER" id="PTHR43766:SF1">
    <property type="entry name" value="TRYPTOPHAN--TRNA LIGASE, MITOCHONDRIAL"/>
    <property type="match status" value="1"/>
</dbReference>
<keyword evidence="3 8" id="KW-0547">Nucleotide-binding</keyword>
<dbReference type="CDD" id="cd00806">
    <property type="entry name" value="TrpRS_core"/>
    <property type="match status" value="1"/>
</dbReference>
<dbReference type="FunFam" id="1.10.240.10:FF:000002">
    <property type="entry name" value="Tryptophan--tRNA ligase"/>
    <property type="match status" value="1"/>
</dbReference>
<dbReference type="GO" id="GO:0005524">
    <property type="term" value="F:ATP binding"/>
    <property type="evidence" value="ECO:0007669"/>
    <property type="project" value="UniProtKB-UniRule"/>
</dbReference>
<keyword evidence="6 8" id="KW-0030">Aminoacyl-tRNA synthetase</keyword>
<feature type="binding site" evidence="8">
    <location>
        <position position="167"/>
    </location>
    <ligand>
        <name>L-tryptophan</name>
        <dbReference type="ChEBI" id="CHEBI:57912"/>
    </ligand>
</feature>
<dbReference type="InterPro" id="IPR024109">
    <property type="entry name" value="Trp-tRNA-ligase_bac-type"/>
</dbReference>
<dbReference type="SUPFAM" id="SSF52374">
    <property type="entry name" value="Nucleotidylyl transferase"/>
    <property type="match status" value="1"/>
</dbReference>
<protein>
    <recommendedName>
        <fullName evidence="8">Tryptophan--tRNA ligase</fullName>
        <ecNumber evidence="8">6.1.1.2</ecNumber>
    </recommendedName>
    <alternativeName>
        <fullName evidence="8">Tryptophanyl-tRNA synthetase</fullName>
        <shortName evidence="8">TrpRS</shortName>
    </alternativeName>
</protein>
<dbReference type="Gene3D" id="3.40.50.620">
    <property type="entry name" value="HUPs"/>
    <property type="match status" value="1"/>
</dbReference>
<comment type="caution">
    <text evidence="10">The sequence shown here is derived from an EMBL/GenBank/DDBJ whole genome shotgun (WGS) entry which is preliminary data.</text>
</comment>
<dbReference type="PRINTS" id="PR01039">
    <property type="entry name" value="TRNASYNTHTRP"/>
</dbReference>
<feature type="short sequence motif" description="'KMSKS' region" evidence="8">
    <location>
        <begin position="227"/>
        <end position="231"/>
    </location>
</feature>
<evidence type="ECO:0000313" key="11">
    <source>
        <dbReference type="Proteomes" id="UP000178925"/>
    </source>
</evidence>
<dbReference type="Gene3D" id="1.10.240.10">
    <property type="entry name" value="Tyrosyl-Transfer RNA Synthetase"/>
    <property type="match status" value="1"/>
</dbReference>
<proteinExistence type="inferred from homology"/>
<comment type="catalytic activity">
    <reaction evidence="7 8">
        <text>tRNA(Trp) + L-tryptophan + ATP = L-tryptophyl-tRNA(Trp) + AMP + diphosphate + H(+)</text>
        <dbReference type="Rhea" id="RHEA:24080"/>
        <dbReference type="Rhea" id="RHEA-COMP:9671"/>
        <dbReference type="Rhea" id="RHEA-COMP:9705"/>
        <dbReference type="ChEBI" id="CHEBI:15378"/>
        <dbReference type="ChEBI" id="CHEBI:30616"/>
        <dbReference type="ChEBI" id="CHEBI:33019"/>
        <dbReference type="ChEBI" id="CHEBI:57912"/>
        <dbReference type="ChEBI" id="CHEBI:78442"/>
        <dbReference type="ChEBI" id="CHEBI:78535"/>
        <dbReference type="ChEBI" id="CHEBI:456215"/>
        <dbReference type="EC" id="6.1.1.2"/>
    </reaction>
</comment>
<evidence type="ECO:0000256" key="6">
    <source>
        <dbReference type="ARBA" id="ARBA00023146"/>
    </source>
</evidence>
<feature type="binding site" evidence="8">
    <location>
        <begin position="10"/>
        <end position="12"/>
    </location>
    <ligand>
        <name>ATP</name>
        <dbReference type="ChEBI" id="CHEBI:30616"/>
    </ligand>
</feature>
<dbReference type="InterPro" id="IPR002306">
    <property type="entry name" value="Trp-tRNA-ligase"/>
</dbReference>
<feature type="binding site" evidence="8">
    <location>
        <begin position="227"/>
        <end position="231"/>
    </location>
    <ligand>
        <name>ATP</name>
        <dbReference type="ChEBI" id="CHEBI:30616"/>
    </ligand>
</feature>
<keyword evidence="2 8" id="KW-0436">Ligase</keyword>
<evidence type="ECO:0000256" key="1">
    <source>
        <dbReference type="ARBA" id="ARBA00005594"/>
    </source>
</evidence>
<dbReference type="NCBIfam" id="TIGR00233">
    <property type="entry name" value="trpS"/>
    <property type="match status" value="1"/>
</dbReference>
<comment type="subunit">
    <text evidence="8">Homodimer.</text>
</comment>
<comment type="similarity">
    <text evidence="1 8 9">Belongs to the class-I aminoacyl-tRNA synthetase family.</text>
</comment>
<evidence type="ECO:0000313" key="10">
    <source>
        <dbReference type="EMBL" id="OGF26560.1"/>
    </source>
</evidence>
<evidence type="ECO:0000256" key="8">
    <source>
        <dbReference type="HAMAP-Rule" id="MF_00140"/>
    </source>
</evidence>
<feature type="binding site" evidence="8">
    <location>
        <begin position="18"/>
        <end position="19"/>
    </location>
    <ligand>
        <name>ATP</name>
        <dbReference type="ChEBI" id="CHEBI:30616"/>
    </ligand>
</feature>
<evidence type="ECO:0000256" key="2">
    <source>
        <dbReference type="ARBA" id="ARBA00022598"/>
    </source>
</evidence>
<dbReference type="InterPro" id="IPR014729">
    <property type="entry name" value="Rossmann-like_a/b/a_fold"/>
</dbReference>
<sequence>MLKIIFSGVQPSGNLHLGNYLGALKNWVALQQDYRCIFCVVDYHAITVKQDPQELRKKIVEIAKLYLAAGINPETAIIFQQSAVSEHTELAWVLNTCAYMGELFSMTQFKDKAHIDFDELKKQLEQCTDIAPMYGGAIPIPSKINSIFKFNKIGVGLFDYPVLMAADILLYNADLVPVGDDQSQHVELTRTLARRFNSQYGETLKVPEAFIQKQGARIMGFDDPSKKMSKSAASNLNYIALLDKPEAARKKIMKAVTDTGKEVRFDEKQKPAISNLLTIYSLLANSAVQDLEKRYAGKLYGEFKKDLADVVVTFLHDFQQKYYSFDDEFVAKKLSEGNGKAKVIAAETMAKVKRAVGVL</sequence>
<evidence type="ECO:0000256" key="4">
    <source>
        <dbReference type="ARBA" id="ARBA00022840"/>
    </source>
</evidence>
<dbReference type="AlphaFoldDB" id="A0A1F5SIQ4"/>
<dbReference type="InterPro" id="IPR050203">
    <property type="entry name" value="Trp-tRNA_synthetase"/>
</dbReference>
<dbReference type="GO" id="GO:0004830">
    <property type="term" value="F:tryptophan-tRNA ligase activity"/>
    <property type="evidence" value="ECO:0007669"/>
    <property type="project" value="UniProtKB-UniRule"/>
</dbReference>
<keyword evidence="5 8" id="KW-0648">Protein biosynthesis</keyword>
<dbReference type="Proteomes" id="UP000178925">
    <property type="component" value="Unassembled WGS sequence"/>
</dbReference>
<dbReference type="EMBL" id="MFGC01000045">
    <property type="protein sequence ID" value="OGF26560.1"/>
    <property type="molecule type" value="Genomic_DNA"/>
</dbReference>